<evidence type="ECO:0000313" key="8">
    <source>
        <dbReference type="EMBL" id="MQX36381.1"/>
    </source>
</evidence>
<name>A0A7X2D338_9PROT</name>
<feature type="region of interest" description="Disordered" evidence="5">
    <location>
        <begin position="58"/>
        <end position="77"/>
    </location>
</feature>
<keyword evidence="9" id="KW-1185">Reference proteome</keyword>
<feature type="signal peptide" evidence="6">
    <location>
        <begin position="1"/>
        <end position="19"/>
    </location>
</feature>
<protein>
    <submittedName>
        <fullName evidence="8">OmpA family protein</fullName>
    </submittedName>
</protein>
<evidence type="ECO:0000256" key="3">
    <source>
        <dbReference type="ARBA" id="ARBA00023237"/>
    </source>
</evidence>
<dbReference type="InterPro" id="IPR050330">
    <property type="entry name" value="Bact_OuterMem_StrucFunc"/>
</dbReference>
<dbReference type="PANTHER" id="PTHR30329">
    <property type="entry name" value="STATOR ELEMENT OF FLAGELLAR MOTOR COMPLEX"/>
    <property type="match status" value="1"/>
</dbReference>
<gene>
    <name evidence="8" type="ORF">GHC57_07595</name>
</gene>
<evidence type="ECO:0000256" key="6">
    <source>
        <dbReference type="SAM" id="SignalP"/>
    </source>
</evidence>
<keyword evidence="2 4" id="KW-0472">Membrane</keyword>
<evidence type="ECO:0000256" key="5">
    <source>
        <dbReference type="SAM" id="MobiDB-lite"/>
    </source>
</evidence>
<reference evidence="8 9" key="1">
    <citation type="submission" date="2019-10" db="EMBL/GenBank/DDBJ databases">
        <title>Draft whole-genome sequence of the purple nonsulfur photosynthetic bacterium Roseospira navarrensis DSM 15114.</title>
        <authorList>
            <person name="Kyndt J.A."/>
            <person name="Meyer T.E."/>
        </authorList>
    </citation>
    <scope>NUCLEOTIDE SEQUENCE [LARGE SCALE GENOMIC DNA]</scope>
    <source>
        <strain evidence="8 9">DSM 15114</strain>
    </source>
</reference>
<dbReference type="OrthoDB" id="9814546at2"/>
<dbReference type="PRINTS" id="PR01021">
    <property type="entry name" value="OMPADOMAIN"/>
</dbReference>
<dbReference type="PANTHER" id="PTHR30329:SF21">
    <property type="entry name" value="LIPOPROTEIN YIAD-RELATED"/>
    <property type="match status" value="1"/>
</dbReference>
<dbReference type="Pfam" id="PF00691">
    <property type="entry name" value="OmpA"/>
    <property type="match status" value="1"/>
</dbReference>
<comment type="subcellular location">
    <subcellularLocation>
        <location evidence="1">Cell outer membrane</location>
    </subcellularLocation>
</comment>
<keyword evidence="3" id="KW-0998">Cell outer membrane</keyword>
<dbReference type="PROSITE" id="PS51123">
    <property type="entry name" value="OMPA_2"/>
    <property type="match status" value="1"/>
</dbReference>
<comment type="caution">
    <text evidence="8">The sequence shown here is derived from an EMBL/GenBank/DDBJ whole genome shotgun (WGS) entry which is preliminary data.</text>
</comment>
<dbReference type="Gene3D" id="3.30.1330.60">
    <property type="entry name" value="OmpA-like domain"/>
    <property type="match status" value="1"/>
</dbReference>
<dbReference type="CDD" id="cd07185">
    <property type="entry name" value="OmpA_C-like"/>
    <property type="match status" value="1"/>
</dbReference>
<evidence type="ECO:0000256" key="1">
    <source>
        <dbReference type="ARBA" id="ARBA00004442"/>
    </source>
</evidence>
<dbReference type="RefSeq" id="WP_153342837.1">
    <property type="nucleotide sequence ID" value="NZ_WIVE01000018.1"/>
</dbReference>
<evidence type="ECO:0000256" key="4">
    <source>
        <dbReference type="PROSITE-ProRule" id="PRU00473"/>
    </source>
</evidence>
<dbReference type="InterPro" id="IPR006665">
    <property type="entry name" value="OmpA-like"/>
</dbReference>
<evidence type="ECO:0000256" key="2">
    <source>
        <dbReference type="ARBA" id="ARBA00023136"/>
    </source>
</evidence>
<dbReference type="GO" id="GO:0009279">
    <property type="term" value="C:cell outer membrane"/>
    <property type="evidence" value="ECO:0007669"/>
    <property type="project" value="UniProtKB-SubCell"/>
</dbReference>
<dbReference type="EMBL" id="WIVE01000018">
    <property type="protein sequence ID" value="MQX36381.1"/>
    <property type="molecule type" value="Genomic_DNA"/>
</dbReference>
<dbReference type="InterPro" id="IPR006664">
    <property type="entry name" value="OMP_bac"/>
</dbReference>
<feature type="domain" description="OmpA-like" evidence="7">
    <location>
        <begin position="76"/>
        <end position="193"/>
    </location>
</feature>
<dbReference type="InterPro" id="IPR036737">
    <property type="entry name" value="OmpA-like_sf"/>
</dbReference>
<sequence>MKRTSACLTLGLSAAVAFGAVPAAAQTEPANPGIAIPDITGAERSSDEIIDMLSPRGRGIRLHAGDEQPEPSTEENMGQLSASFDSILFELNSAEILPGAMPTLNAIGKALTSEELSAYRFGVFGHTDASGESFYNDDLSQRRALAVRDYLLSNFDIDPARLDARGFGEQRLKDPSNPRSAANRRVELVNLDS</sequence>
<accession>A0A7X2D338</accession>
<keyword evidence="6" id="KW-0732">Signal</keyword>
<dbReference type="AlphaFoldDB" id="A0A7X2D338"/>
<proteinExistence type="predicted"/>
<organism evidence="8 9">
    <name type="scientific">Roseospira navarrensis</name>
    <dbReference type="NCBI Taxonomy" id="140058"/>
    <lineage>
        <taxon>Bacteria</taxon>
        <taxon>Pseudomonadati</taxon>
        <taxon>Pseudomonadota</taxon>
        <taxon>Alphaproteobacteria</taxon>
        <taxon>Rhodospirillales</taxon>
        <taxon>Rhodospirillaceae</taxon>
        <taxon>Roseospira</taxon>
    </lineage>
</organism>
<dbReference type="SUPFAM" id="SSF103088">
    <property type="entry name" value="OmpA-like"/>
    <property type="match status" value="1"/>
</dbReference>
<evidence type="ECO:0000259" key="7">
    <source>
        <dbReference type="PROSITE" id="PS51123"/>
    </source>
</evidence>
<dbReference type="Proteomes" id="UP000434582">
    <property type="component" value="Unassembled WGS sequence"/>
</dbReference>
<evidence type="ECO:0000313" key="9">
    <source>
        <dbReference type="Proteomes" id="UP000434582"/>
    </source>
</evidence>
<feature type="chain" id="PRO_5030980034" evidence="6">
    <location>
        <begin position="20"/>
        <end position="193"/>
    </location>
</feature>